<evidence type="ECO:0000259" key="4">
    <source>
        <dbReference type="Pfam" id="PF13243"/>
    </source>
</evidence>
<evidence type="ECO:0000256" key="3">
    <source>
        <dbReference type="ARBA" id="ARBA00022737"/>
    </source>
</evidence>
<accession>A0ABX7E411</accession>
<dbReference type="SUPFAM" id="SSF48239">
    <property type="entry name" value="Terpenoid cyclases/Protein prenyltransferases"/>
    <property type="match status" value="2"/>
</dbReference>
<evidence type="ECO:0000256" key="2">
    <source>
        <dbReference type="ARBA" id="ARBA00009755"/>
    </source>
</evidence>
<dbReference type="InterPro" id="IPR008930">
    <property type="entry name" value="Terpenoid_cyclase/PrenylTrfase"/>
</dbReference>
<evidence type="ECO:0000259" key="5">
    <source>
        <dbReference type="Pfam" id="PF13249"/>
    </source>
</evidence>
<evidence type="ECO:0000313" key="7">
    <source>
        <dbReference type="Proteomes" id="UP000595691"/>
    </source>
</evidence>
<dbReference type="PANTHER" id="PTHR11764">
    <property type="entry name" value="TERPENE CYCLASE/MUTASE FAMILY MEMBER"/>
    <property type="match status" value="1"/>
</dbReference>
<dbReference type="Proteomes" id="UP000595691">
    <property type="component" value="Chromosome"/>
</dbReference>
<keyword evidence="3" id="KW-0677">Repeat</keyword>
<comment type="pathway">
    <text evidence="1">Secondary metabolite biosynthesis; hopanoid biosynthesis.</text>
</comment>
<organism evidence="6 7">
    <name type="scientific">Heyndrickxia vini</name>
    <dbReference type="NCBI Taxonomy" id="1476025"/>
    <lineage>
        <taxon>Bacteria</taxon>
        <taxon>Bacillati</taxon>
        <taxon>Bacillota</taxon>
        <taxon>Bacilli</taxon>
        <taxon>Bacillales</taxon>
        <taxon>Bacillaceae</taxon>
        <taxon>Heyndrickxia</taxon>
    </lineage>
</organism>
<dbReference type="Pfam" id="PF13249">
    <property type="entry name" value="SQHop_cyclase_N"/>
    <property type="match status" value="1"/>
</dbReference>
<feature type="domain" description="Squalene cyclase C-terminal" evidence="4">
    <location>
        <begin position="291"/>
        <end position="604"/>
    </location>
</feature>
<comment type="similarity">
    <text evidence="2">Belongs to the terpene cyclase/mutase family.</text>
</comment>
<dbReference type="EMBL" id="CP065425">
    <property type="protein sequence ID" value="QQZ10456.1"/>
    <property type="molecule type" value="Genomic_DNA"/>
</dbReference>
<dbReference type="SFLD" id="SFLDG01016">
    <property type="entry name" value="Prenyltransferase_Like_2"/>
    <property type="match status" value="1"/>
</dbReference>
<sequence length="611" mass="69677">MNINEKISNKINQLTEEIINCQESDGAWRLCFESGTMTDAYLLIILRILEYEEEKLIKRLYRRLINTQQTNGAWILYDDEEGNLSATVEAYTALLYSGYVSQSDENMKKAETFIVEHGGLEKVHVSTKFMLALNNLYPWPKFFPLPLYLLNIPKFLPVHFNKFSAYVRAHLSPILILGHKKFAIKNDWTPDLSHLLTRRKKGRKRKGLFSRLSPFHFLTKKAMGKAESYMLERIEDDGTLYSYASATFYMVYAMLALGYRPNSPYILHAIEGLKSLLFHQSEDSHLQNSPSTIWDTALLSYALQESGIPIDTPVIQSSAKFLHSVQQTVKKEGSTHTPGGWGFSVTNTSNPDIDDTQAALRVISQFALHQSEYRKSWNLGVNWLMSMQNDDGGWGAFERNQYKSFIGLFPIENFKDTAIDPSTADLTGRTLEFFGNYVNVSTLHPRIQLAVDWLCKHQEQNGSWYGRWGVSYIYGTWAAVTGLRAVGVETAHPSIQKARNWLLSIQRADGGWGESCISDIEKKYVPLPFSTIVQTSWALDALISTAEYSTQEIESGIHFLTKERDESERSVTYPTGAGLPGHFYINYHSYHLIWPLLTLSHYRNKYLNGAI</sequence>
<dbReference type="RefSeq" id="WP_202779425.1">
    <property type="nucleotide sequence ID" value="NZ_CP065425.1"/>
</dbReference>
<evidence type="ECO:0000313" key="6">
    <source>
        <dbReference type="EMBL" id="QQZ10456.1"/>
    </source>
</evidence>
<dbReference type="InterPro" id="IPR032697">
    <property type="entry name" value="SQ_cyclase_N"/>
</dbReference>
<gene>
    <name evidence="6" type="ORF">I5776_05865</name>
</gene>
<dbReference type="InterPro" id="IPR032696">
    <property type="entry name" value="SQ_cyclase_C"/>
</dbReference>
<name>A0ABX7E411_9BACI</name>
<reference evidence="6 7" key="1">
    <citation type="submission" date="2020-11" db="EMBL/GenBank/DDBJ databases">
        <title>Taxonomic evaluation of the Bacillus sporothermodurans group of bacteria based on whole genome sequences.</title>
        <authorList>
            <person name="Fiedler G."/>
            <person name="Herbstmann A.-D."/>
            <person name="Doll E."/>
            <person name="Wenning M."/>
            <person name="Brinks E."/>
            <person name="Kabisch J."/>
            <person name="Breitenwieser F."/>
            <person name="Lappann M."/>
            <person name="Boehnlein C."/>
            <person name="Franz C."/>
        </authorList>
    </citation>
    <scope>NUCLEOTIDE SEQUENCE [LARGE SCALE GENOMIC DNA]</scope>
    <source>
        <strain evidence="6 7">JCM 19841</strain>
    </source>
</reference>
<proteinExistence type="inferred from homology"/>
<dbReference type="NCBIfam" id="TIGR01787">
    <property type="entry name" value="squalene_cyclas"/>
    <property type="match status" value="1"/>
</dbReference>
<feature type="domain" description="Squalene cyclase N-terminal" evidence="5">
    <location>
        <begin position="11"/>
        <end position="280"/>
    </location>
</feature>
<dbReference type="Gene3D" id="1.50.10.20">
    <property type="match status" value="2"/>
</dbReference>
<keyword evidence="7" id="KW-1185">Reference proteome</keyword>
<dbReference type="Pfam" id="PF13243">
    <property type="entry name" value="SQHop_cyclase_C"/>
    <property type="match status" value="1"/>
</dbReference>
<dbReference type="InterPro" id="IPR018333">
    <property type="entry name" value="Squalene_cyclase"/>
</dbReference>
<protein>
    <submittedName>
        <fullName evidence="6">Squalene--hopene cyclase</fullName>
    </submittedName>
</protein>
<dbReference type="PANTHER" id="PTHR11764:SF20">
    <property type="entry name" value="LANOSTEROL SYNTHASE"/>
    <property type="match status" value="1"/>
</dbReference>
<evidence type="ECO:0000256" key="1">
    <source>
        <dbReference type="ARBA" id="ARBA00004999"/>
    </source>
</evidence>